<dbReference type="EMBL" id="MFVE01000008">
    <property type="protein sequence ID" value="OGI95066.1"/>
    <property type="molecule type" value="Genomic_DNA"/>
</dbReference>
<comment type="caution">
    <text evidence="3">The sequence shown here is derived from an EMBL/GenBank/DDBJ whole genome shotgun (WGS) entry which is preliminary data.</text>
</comment>
<feature type="compositionally biased region" description="Low complexity" evidence="1">
    <location>
        <begin position="2291"/>
        <end position="2304"/>
    </location>
</feature>
<dbReference type="PROSITE" id="PS51688">
    <property type="entry name" value="ICA"/>
    <property type="match status" value="1"/>
</dbReference>
<evidence type="ECO:0000259" key="2">
    <source>
        <dbReference type="PROSITE" id="PS51688"/>
    </source>
</evidence>
<dbReference type="STRING" id="1801780.A2917_01655"/>
<evidence type="ECO:0000313" key="3">
    <source>
        <dbReference type="EMBL" id="OGI95066.1"/>
    </source>
</evidence>
<evidence type="ECO:0000256" key="1">
    <source>
        <dbReference type="SAM" id="MobiDB-lite"/>
    </source>
</evidence>
<evidence type="ECO:0000313" key="4">
    <source>
        <dbReference type="Proteomes" id="UP000178104"/>
    </source>
</evidence>
<name>A0A1F6XLT0_9BACT</name>
<accession>A0A1F6XLT0</accession>
<proteinExistence type="predicted"/>
<protein>
    <recommendedName>
        <fullName evidence="2">Peptidase S74 domain-containing protein</fullName>
    </recommendedName>
</protein>
<dbReference type="Proteomes" id="UP000178104">
    <property type="component" value="Unassembled WGS sequence"/>
</dbReference>
<feature type="compositionally biased region" description="Acidic residues" evidence="1">
    <location>
        <begin position="2248"/>
        <end position="2261"/>
    </location>
</feature>
<dbReference type="Pfam" id="PF13884">
    <property type="entry name" value="Peptidase_S74"/>
    <property type="match status" value="1"/>
</dbReference>
<feature type="region of interest" description="Disordered" evidence="1">
    <location>
        <begin position="2200"/>
        <end position="2313"/>
    </location>
</feature>
<dbReference type="InterPro" id="IPR030392">
    <property type="entry name" value="S74_ICA"/>
</dbReference>
<organism evidence="3 4">
    <name type="scientific">Candidatus Nomurabacteria bacterium RIFCSPLOWO2_01_FULL_42_17</name>
    <dbReference type="NCBI Taxonomy" id="1801780"/>
    <lineage>
        <taxon>Bacteria</taxon>
        <taxon>Candidatus Nomuraibacteriota</taxon>
    </lineage>
</organism>
<feature type="domain" description="Peptidase S74" evidence="2">
    <location>
        <begin position="1935"/>
        <end position="2028"/>
    </location>
</feature>
<gene>
    <name evidence="3" type="ORF">A2917_01655</name>
</gene>
<sequence>MWVKSLSAQQKMNSFRKKILQNLSSKKSITSVILVVFLFSFFFTNNVFAVAGVPLILHHQGRLLDASGNLLGGSSGTNYCFRFSIYDDSGVGAPDTKVWPSGTPSKMTVNVKNGVLNADIGDTSAGGDALDFDFNTNDEVYLNIEVAESASGSCASITSFETLSPRQRVVSSGYTINSKTVGGFTPSQTPTGSQIPVLSSGALTLTGNITSTGLTITAGGSIIPSAAGALTIGNSNLSALTVTTNSTGDSEVVLPDGSISGLEILDATVALGDLATQGTATDEFCLTSETGGGALLAWQSCGSASGASTALDNLASVAINTSLLLGTSDGGALGSTTKMWSDLFLASGGVVDFNGDITLTHSTDALTLAGGALIITGGAGSPTATNGTVWYDTTANKFKIVEGGTVKVVCNTTDAGCGAGGSSTLQTAYNNGGSITTTDAVGDIDIVLDNTTTDASLDIDVAAGATGTVSISRLDGADTGFPAQLLLLENLDTTDGPGIGVLFNVAGGGLATAIDISDADIGNAISIGGNSIVGTTAAIDLTDFDVSVDGQIIFSSDTAGDQMFITTPAVNFQALVVDATTNDSTQTEGMIDLNVDTTTDTAIGGLALDFTVKDSTGNLTVYGNRTNVTIDTDVAQSHTVAGNYVGITSNDASSTTYGMQIVAEDAGGQIATAGLLIENLQATDIDLTDAILIRATTADSIADALDVSDTEITNALNVGDNIVTGGDWTIINTTDTAEGLTFTLAGGVGFDITGTAGQDFRVTNIGGSIALNASEAIANAIAINASNAAGGIDIDYGTGDMVITGTGASADFTLDADLISIDGTGTSNFTITGAADEDFTIAQAGSADNSLIISSTGTTGDALQIKTTAGGIDITSTGAAAGEDIDITTNASINLTSTEAAIDAIILDSSTNASGLRFIAGDNEATVIANGNDIEFLAEDDNIFSLTAAGQLRVDAATNVNSTVVGATSGTVELVIDADPAATSQNNGLYINYEAIDDANADQTFIGQLVDITATSGDAADVIYGLQIQNLASANTTDALLRLTNADTDTAVTTGLLIDAAGGGITTAIDINDADITTDIQLQNDETISNNVDGTILFTAPTTQTSGIMLVGDGTGSDYLSFSEEAGNPAGCAVGEYRIWANSDTGENKLKKCQNGALSDLDAAGAWNAITAPTGALSLDHQEFTTTFTYDVGVDAVADTRDYLTFASTNDADTDGLVQRILVLTNNDAAGTGVGTTETLLALHNADTDEAVTSGLIVTAAGGGITNALDLSDADIVTALNIAANAIEATELDFNIAPTGSTSSIAITASADAEDFLIDLIGAFNTSLVLRSAGNSADAMQITTTAGGLDISVTGNLDGEDLDITTVGATTEMRLSSASTEDDALVIAATADTGGVHITAGDGEVAAVGTDEAIELRATSDIIAALTAGGSLVVDGRTTVSTNTDGALDINFSTLTNGAEAANISVISTSGADNDVVAGMVIDLDDDSTAATSALYGLSIASSDATGSAGIAGIYLDNTLEQAIVVEDDLEIWFGTPTDIGGNGDISLAWNNTAVALDIDGGLVAIGTDPGGATATGDGDLIVQDALEVDGVVDFDGSFDFDGTTFDVDGSGLVSLTSTLNAAQAILISTTDGGIDISSSGSEAGEDIDITTDASINLDATENAANTIYLHANGGTSETIKLHADQGTSVTEGAASIEILSDAGGVELRSTANLANAIALTSDGGTTGSILIYNDQGTAVDSVNVLSDVGGLTLTSGLSSADAININASGAAGGIDIDALTGGIIMDTTGAISLDAAAASNFTTTGAGIDITIDSTAGSVVIDAGEAVASALLIQATGGTTSTLHLTSNGTGTAAIDIDATGTGGDIDIDADDAITINAGGTISLDGSGIFAQLTGAASGSTVAAAVCSTTSVTNVDEIKKSTSATTPSACPVGSSIKFKDNVEDLSFSLDIINGLRPVTFDYKPGLGYSSRRQHGFIAEEVNNIFPDAVDYDENGDPAALSYLQFTAVIIDSIQELDNKVDANALLASDGLTLLTSRVDTIEGSITILTNDVNALKNQTQSNVFNNGLTVSGGAQFDGEVSFGGSVTFNLPPMFNNDTAGFAVIHAGDKKVDITFTNTYAVEPAVNTTMTFESADNVDENTAAVIFAEGLQSLVINKSASGFTILLNKPSTHDIRFSWTAFASKDPKVFESVMTGLVITPAPQPSPEASAGEAENSPLPESPASLDEASGEAQEGEVDNSSTSTEATPEEGNEAETEPEVVSEPTSEPAPEPESESTPQPESTPAPAAEPSPSSEPASDPAETGADTPTETP</sequence>
<reference evidence="3 4" key="1">
    <citation type="journal article" date="2016" name="Nat. Commun.">
        <title>Thousands of microbial genomes shed light on interconnected biogeochemical processes in an aquifer system.</title>
        <authorList>
            <person name="Anantharaman K."/>
            <person name="Brown C.T."/>
            <person name="Hug L.A."/>
            <person name="Sharon I."/>
            <person name="Castelle C.J."/>
            <person name="Probst A.J."/>
            <person name="Thomas B.C."/>
            <person name="Singh A."/>
            <person name="Wilkins M.J."/>
            <person name="Karaoz U."/>
            <person name="Brodie E.L."/>
            <person name="Williams K.H."/>
            <person name="Hubbard S.S."/>
            <person name="Banfield J.F."/>
        </authorList>
    </citation>
    <scope>NUCLEOTIDE SEQUENCE [LARGE SCALE GENOMIC DNA]</scope>
</reference>